<proteinExistence type="predicted"/>
<organism evidence="1">
    <name type="scientific">marine metagenome</name>
    <dbReference type="NCBI Taxonomy" id="408172"/>
    <lineage>
        <taxon>unclassified sequences</taxon>
        <taxon>metagenomes</taxon>
        <taxon>ecological metagenomes</taxon>
    </lineage>
</organism>
<sequence>VPPGLKQRDGQRLHFATAVDGQFPEDLQVLLDDGHQVTKPRAAHVGHAAWPGLFRLRADPRMAALRAEGRPGTQVVPAYAAW</sequence>
<feature type="non-terminal residue" evidence="1">
    <location>
        <position position="1"/>
    </location>
</feature>
<dbReference type="AlphaFoldDB" id="A0A382K0I3"/>
<dbReference type="EMBL" id="UINC01077457">
    <property type="protein sequence ID" value="SVC17599.1"/>
    <property type="molecule type" value="Genomic_DNA"/>
</dbReference>
<reference evidence="1" key="1">
    <citation type="submission" date="2018-05" db="EMBL/GenBank/DDBJ databases">
        <authorList>
            <person name="Lanie J.A."/>
            <person name="Ng W.-L."/>
            <person name="Kazmierczak K.M."/>
            <person name="Andrzejewski T.M."/>
            <person name="Davidsen T.M."/>
            <person name="Wayne K.J."/>
            <person name="Tettelin H."/>
            <person name="Glass J.I."/>
            <person name="Rusch D."/>
            <person name="Podicherti R."/>
            <person name="Tsui H.-C.T."/>
            <person name="Winkler M.E."/>
        </authorList>
    </citation>
    <scope>NUCLEOTIDE SEQUENCE</scope>
</reference>
<name>A0A382K0I3_9ZZZZ</name>
<evidence type="ECO:0000313" key="1">
    <source>
        <dbReference type="EMBL" id="SVC17599.1"/>
    </source>
</evidence>
<protein>
    <submittedName>
        <fullName evidence="1">Uncharacterized protein</fullName>
    </submittedName>
</protein>
<accession>A0A382K0I3</accession>
<gene>
    <name evidence="1" type="ORF">METZ01_LOCUS270453</name>
</gene>